<accession>A0ABR7LZ83</accession>
<evidence type="ECO:0000313" key="3">
    <source>
        <dbReference type="Proteomes" id="UP000805614"/>
    </source>
</evidence>
<protein>
    <submittedName>
        <fullName evidence="2">Uncharacterized protein</fullName>
    </submittedName>
</protein>
<dbReference type="EMBL" id="JABVEC010000037">
    <property type="protein sequence ID" value="MBC6470161.1"/>
    <property type="molecule type" value="Genomic_DNA"/>
</dbReference>
<reference evidence="2 3" key="1">
    <citation type="submission" date="2020-06" db="EMBL/GenBank/DDBJ databases">
        <title>Actinomadura xiongansis sp. nov., isolated from soil of Baiyangdian.</title>
        <authorList>
            <person name="Zhang X."/>
        </authorList>
    </citation>
    <scope>NUCLEOTIDE SEQUENCE [LARGE SCALE GENOMIC DNA]</scope>
    <source>
        <strain evidence="2 3">HBUM206468</strain>
    </source>
</reference>
<dbReference type="RefSeq" id="WP_187247207.1">
    <property type="nucleotide sequence ID" value="NZ_BAAAOK010000009.1"/>
</dbReference>
<name>A0ABR7LZ83_9ACTN</name>
<evidence type="ECO:0000313" key="2">
    <source>
        <dbReference type="EMBL" id="MBC6470161.1"/>
    </source>
</evidence>
<gene>
    <name evidence="2" type="ORF">HKK74_32430</name>
</gene>
<feature type="region of interest" description="Disordered" evidence="1">
    <location>
        <begin position="1"/>
        <end position="25"/>
    </location>
</feature>
<comment type="caution">
    <text evidence="2">The sequence shown here is derived from an EMBL/GenBank/DDBJ whole genome shotgun (WGS) entry which is preliminary data.</text>
</comment>
<sequence length="79" mass="8519">MRAVRRLGRTPAELGNTTGVSGSPDIIELDDGSIGVIGTDITDELGRQPLRDARCAPDERIVRIPRNTLLHAAKDVLES</sequence>
<organism evidence="2 3">
    <name type="scientific">Actinomadura alba</name>
    <dbReference type="NCBI Taxonomy" id="406431"/>
    <lineage>
        <taxon>Bacteria</taxon>
        <taxon>Bacillati</taxon>
        <taxon>Actinomycetota</taxon>
        <taxon>Actinomycetes</taxon>
        <taxon>Streptosporangiales</taxon>
        <taxon>Thermomonosporaceae</taxon>
        <taxon>Actinomadura</taxon>
    </lineage>
</organism>
<dbReference type="Proteomes" id="UP000805614">
    <property type="component" value="Unassembled WGS sequence"/>
</dbReference>
<evidence type="ECO:0000256" key="1">
    <source>
        <dbReference type="SAM" id="MobiDB-lite"/>
    </source>
</evidence>
<proteinExistence type="predicted"/>
<keyword evidence="3" id="KW-1185">Reference proteome</keyword>